<keyword evidence="3" id="KW-0963">Cytoplasm</keyword>
<dbReference type="STRING" id="888268.A0A1E5V043"/>
<dbReference type="OrthoDB" id="20086at2759"/>
<dbReference type="AlphaFoldDB" id="A0A1E5V043"/>
<evidence type="ECO:0000256" key="3">
    <source>
        <dbReference type="ARBA" id="ARBA00022490"/>
    </source>
</evidence>
<dbReference type="PANTHER" id="PTHR18829:SF0">
    <property type="entry name" value="PROTEIN YAE1 HOMOLOG"/>
    <property type="match status" value="1"/>
</dbReference>
<dbReference type="PANTHER" id="PTHR18829">
    <property type="entry name" value="PROTEIN YAE1 HOMOLOG"/>
    <property type="match status" value="1"/>
</dbReference>
<keyword evidence="4" id="KW-0539">Nucleus</keyword>
<evidence type="ECO:0000259" key="5">
    <source>
        <dbReference type="Pfam" id="PF09811"/>
    </source>
</evidence>
<comment type="caution">
    <text evidence="6">The sequence shown here is derived from an EMBL/GenBank/DDBJ whole genome shotgun (WGS) entry which is preliminary data.</text>
</comment>
<reference evidence="6 7" key="1">
    <citation type="submission" date="2016-09" db="EMBL/GenBank/DDBJ databases">
        <title>The draft genome of Dichanthelium oligosanthes: A C3 panicoid grass species.</title>
        <authorList>
            <person name="Studer A.J."/>
            <person name="Schnable J.C."/>
            <person name="Brutnell T.P."/>
        </authorList>
    </citation>
    <scope>NUCLEOTIDE SEQUENCE [LARGE SCALE GENOMIC DNA]</scope>
    <source>
        <strain evidence="7">cv. Kellogg 1175</strain>
        <tissue evidence="6">Leaf</tissue>
    </source>
</reference>
<dbReference type="Proteomes" id="UP000095767">
    <property type="component" value="Unassembled WGS sequence"/>
</dbReference>
<evidence type="ECO:0000313" key="6">
    <source>
        <dbReference type="EMBL" id="OEL18516.1"/>
    </source>
</evidence>
<dbReference type="GO" id="GO:0005634">
    <property type="term" value="C:nucleus"/>
    <property type="evidence" value="ECO:0007669"/>
    <property type="project" value="UniProtKB-SubCell"/>
</dbReference>
<dbReference type="InterPro" id="IPR019191">
    <property type="entry name" value="Essential_protein_Yae1_N"/>
</dbReference>
<organism evidence="6 7">
    <name type="scientific">Dichanthelium oligosanthes</name>
    <dbReference type="NCBI Taxonomy" id="888268"/>
    <lineage>
        <taxon>Eukaryota</taxon>
        <taxon>Viridiplantae</taxon>
        <taxon>Streptophyta</taxon>
        <taxon>Embryophyta</taxon>
        <taxon>Tracheophyta</taxon>
        <taxon>Spermatophyta</taxon>
        <taxon>Magnoliopsida</taxon>
        <taxon>Liliopsida</taxon>
        <taxon>Poales</taxon>
        <taxon>Poaceae</taxon>
        <taxon>PACMAD clade</taxon>
        <taxon>Panicoideae</taxon>
        <taxon>Panicodae</taxon>
        <taxon>Paniceae</taxon>
        <taxon>Dichantheliinae</taxon>
        <taxon>Dichanthelium</taxon>
    </lineage>
</organism>
<dbReference type="InterPro" id="IPR038881">
    <property type="entry name" value="Yae1-like"/>
</dbReference>
<evidence type="ECO:0000256" key="4">
    <source>
        <dbReference type="ARBA" id="ARBA00023242"/>
    </source>
</evidence>
<comment type="subcellular location">
    <subcellularLocation>
        <location evidence="2">Cytoplasm</location>
    </subcellularLocation>
    <subcellularLocation>
        <location evidence="1">Nucleus</location>
    </subcellularLocation>
</comment>
<sequence>LDRERIHRQNQFHKVYTKNDLEGQNDSAQQGFNVGFRQSVQVGYKWGLVRGVTSALVSLPDSSKENFLPMSSAGENCRIYTTVCWKFQQMTHFRCFMTPFVRIIIRQGKHV</sequence>
<evidence type="ECO:0000256" key="2">
    <source>
        <dbReference type="ARBA" id="ARBA00004496"/>
    </source>
</evidence>
<evidence type="ECO:0000256" key="1">
    <source>
        <dbReference type="ARBA" id="ARBA00004123"/>
    </source>
</evidence>
<feature type="non-terminal residue" evidence="6">
    <location>
        <position position="1"/>
    </location>
</feature>
<dbReference type="Pfam" id="PF09811">
    <property type="entry name" value="Yae1_N"/>
    <property type="match status" value="1"/>
</dbReference>
<name>A0A1E5V043_9POAL</name>
<feature type="domain" description="Essential protein Yae1 N-terminal" evidence="5">
    <location>
        <begin position="22"/>
        <end position="52"/>
    </location>
</feature>
<dbReference type="GO" id="GO:0005737">
    <property type="term" value="C:cytoplasm"/>
    <property type="evidence" value="ECO:0007669"/>
    <property type="project" value="UniProtKB-SubCell"/>
</dbReference>
<gene>
    <name evidence="6" type="ORF">BAE44_0020464</name>
</gene>
<accession>A0A1E5V043</accession>
<evidence type="ECO:0000313" key="7">
    <source>
        <dbReference type="Proteomes" id="UP000095767"/>
    </source>
</evidence>
<dbReference type="EMBL" id="LWDX02056418">
    <property type="protein sequence ID" value="OEL18516.1"/>
    <property type="molecule type" value="Genomic_DNA"/>
</dbReference>
<protein>
    <recommendedName>
        <fullName evidence="5">Essential protein Yae1 N-terminal domain-containing protein</fullName>
    </recommendedName>
</protein>
<proteinExistence type="predicted"/>
<keyword evidence="7" id="KW-1185">Reference proteome</keyword>